<evidence type="ECO:0000313" key="4">
    <source>
        <dbReference type="Proteomes" id="UP000233256"/>
    </source>
</evidence>
<gene>
    <name evidence="3" type="ORF">CVV64_08920</name>
</gene>
<dbReference type="AlphaFoldDB" id="A0A2N1PQ60"/>
<feature type="compositionally biased region" description="Polar residues" evidence="1">
    <location>
        <begin position="677"/>
        <end position="696"/>
    </location>
</feature>
<evidence type="ECO:0000313" key="3">
    <source>
        <dbReference type="EMBL" id="PKK90476.1"/>
    </source>
</evidence>
<protein>
    <recommendedName>
        <fullName evidence="5">HEAT repeat domain-containing protein</fullName>
    </recommendedName>
</protein>
<feature type="transmembrane region" description="Helical" evidence="2">
    <location>
        <begin position="622"/>
        <end position="642"/>
    </location>
</feature>
<accession>A0A2N1PQ60</accession>
<dbReference type="InterPro" id="IPR016024">
    <property type="entry name" value="ARM-type_fold"/>
</dbReference>
<dbReference type="Proteomes" id="UP000233256">
    <property type="component" value="Unassembled WGS sequence"/>
</dbReference>
<dbReference type="Gene3D" id="1.25.10.10">
    <property type="entry name" value="Leucine-rich Repeat Variant"/>
    <property type="match status" value="2"/>
</dbReference>
<proteinExistence type="predicted"/>
<sequence length="830" mass="91011">MAGHVSEFKIHVHCVMRASAQITTGGKSRIMSLKDDLIKELHNSNYRKRQAAARSMGRSGNSEYLPCLLNSLESEKNPEVKATVIVAIACTGTLDTIESIAPYLNSSNSRLRAACVKAMEHLGPPDIFLRIRGLLTDSDNQVITMVVKALWTSDPEALLGEIKNLLASPNKNHRKSAVWAVSELQYSVARPLLNRAIYDNSISVRLTANDVLRRIEDNLNEEKAIARQNKKGTEGQTDQLASPSQNSAPEHKSVISDSDHKSDSESAGESDAYQSTQSKTGNSITEKLATPARAVAAPSETSTSSAGSENNSAQTGTTAPVLRIDGSEPGRLFRRRGPSGFQELAELLDDQDPDVRLRVIKNIESSGESSMIPSLVGLLGREKNPHVIATLVKALGCLAGIDSAPHIVPFLESDDPRIVANTIEGLAFQPSMEIYRLLKDLCESDNPRIMTSAMAYCAIIDEDHVFDLISELLDSDDQEMQKRGIRVLGDIGNSRAMELLTSLYLGSSGTMRNLAGQTMESVKRARRLADRIASTSRDELKAAKSRIIETEGALAASASRIREMDTIIREMEQAQDEYQQHPPEPADFKSISHHHTRENQDSADFNAPRAAEKNPNSPLKNFPVAMVALFIFVILIQQYMIFSLRDRIASYKTRTTSSGKPAEVPVSVGATADSAIMTSSGSEDFPPNSETASQVSAEPDSDNAPLSGSPAEPMLLPDGADQSEHMEMAEPPDDSKPAMILSDEKRQALKNMDSVLSRLSPSPTSEELRKAADTLQVSFYMGELYVFERSLQENDLNKAVMELKKVRRMVAQGYILWDFEKGEWISPREE</sequence>
<keyword evidence="2" id="KW-0472">Membrane</keyword>
<evidence type="ECO:0000256" key="2">
    <source>
        <dbReference type="SAM" id="Phobius"/>
    </source>
</evidence>
<feature type="region of interest" description="Disordered" evidence="1">
    <location>
        <begin position="677"/>
        <end position="719"/>
    </location>
</feature>
<feature type="region of interest" description="Disordered" evidence="1">
    <location>
        <begin position="226"/>
        <end position="331"/>
    </location>
</feature>
<dbReference type="PANTHER" id="PTHR12697">
    <property type="entry name" value="PBS LYASE HEAT-LIKE PROTEIN"/>
    <property type="match status" value="1"/>
</dbReference>
<dbReference type="PANTHER" id="PTHR12697:SF5">
    <property type="entry name" value="DEOXYHYPUSINE HYDROXYLASE"/>
    <property type="match status" value="1"/>
</dbReference>
<keyword evidence="2" id="KW-1133">Transmembrane helix</keyword>
<dbReference type="InterPro" id="IPR011989">
    <property type="entry name" value="ARM-like"/>
</dbReference>
<dbReference type="GO" id="GO:0016491">
    <property type="term" value="F:oxidoreductase activity"/>
    <property type="evidence" value="ECO:0007669"/>
    <property type="project" value="TreeGrafter"/>
</dbReference>
<name>A0A2N1PQ60_9BACT</name>
<reference evidence="3 4" key="1">
    <citation type="journal article" date="2017" name="ISME J.">
        <title>Potential for microbial H2 and metal transformations associated with novel bacteria and archaea in deep terrestrial subsurface sediments.</title>
        <authorList>
            <person name="Hernsdorf A.W."/>
            <person name="Amano Y."/>
            <person name="Miyakawa K."/>
            <person name="Ise K."/>
            <person name="Suzuki Y."/>
            <person name="Anantharaman K."/>
            <person name="Probst A."/>
            <person name="Burstein D."/>
            <person name="Thomas B.C."/>
            <person name="Banfield J.F."/>
        </authorList>
    </citation>
    <scope>NUCLEOTIDE SEQUENCE [LARGE SCALE GENOMIC DNA]</scope>
    <source>
        <strain evidence="3">HGW-Wallbacteria-1</strain>
    </source>
</reference>
<evidence type="ECO:0008006" key="5">
    <source>
        <dbReference type="Google" id="ProtNLM"/>
    </source>
</evidence>
<evidence type="ECO:0000256" key="1">
    <source>
        <dbReference type="SAM" id="MobiDB-lite"/>
    </source>
</evidence>
<feature type="compositionally biased region" description="Polar residues" evidence="1">
    <location>
        <begin position="272"/>
        <end position="285"/>
    </location>
</feature>
<feature type="compositionally biased region" description="Polar residues" evidence="1">
    <location>
        <begin position="234"/>
        <end position="248"/>
    </location>
</feature>
<keyword evidence="2" id="KW-0812">Transmembrane</keyword>
<dbReference type="EMBL" id="PGXC01000005">
    <property type="protein sequence ID" value="PKK90476.1"/>
    <property type="molecule type" value="Genomic_DNA"/>
</dbReference>
<feature type="compositionally biased region" description="Basic and acidic residues" evidence="1">
    <location>
        <begin position="249"/>
        <end position="264"/>
    </location>
</feature>
<feature type="compositionally biased region" description="Polar residues" evidence="1">
    <location>
        <begin position="299"/>
        <end position="318"/>
    </location>
</feature>
<organism evidence="3 4">
    <name type="scientific">Candidatus Wallbacteria bacterium HGW-Wallbacteria-1</name>
    <dbReference type="NCBI Taxonomy" id="2013854"/>
    <lineage>
        <taxon>Bacteria</taxon>
        <taxon>Candidatus Walliibacteriota</taxon>
    </lineage>
</organism>
<comment type="caution">
    <text evidence="3">The sequence shown here is derived from an EMBL/GenBank/DDBJ whole genome shotgun (WGS) entry which is preliminary data.</text>
</comment>
<dbReference type="Pfam" id="PF13646">
    <property type="entry name" value="HEAT_2"/>
    <property type="match status" value="2"/>
</dbReference>
<dbReference type="SUPFAM" id="SSF48371">
    <property type="entry name" value="ARM repeat"/>
    <property type="match status" value="1"/>
</dbReference>
<feature type="region of interest" description="Disordered" evidence="1">
    <location>
        <begin position="575"/>
        <end position="618"/>
    </location>
</feature>